<dbReference type="GO" id="GO:0008270">
    <property type="term" value="F:zinc ion binding"/>
    <property type="evidence" value="ECO:0007669"/>
    <property type="project" value="UniProtKB-KW"/>
</dbReference>
<keyword evidence="1" id="KW-0862">Zinc</keyword>
<feature type="domain" description="CCHC-type" evidence="3">
    <location>
        <begin position="86"/>
        <end position="102"/>
    </location>
</feature>
<dbReference type="Proteomes" id="UP001150569">
    <property type="component" value="Unassembled WGS sequence"/>
</dbReference>
<comment type="caution">
    <text evidence="4">The sequence shown here is derived from an EMBL/GenBank/DDBJ whole genome shotgun (WGS) entry which is preliminary data.</text>
</comment>
<dbReference type="InterPro" id="IPR001878">
    <property type="entry name" value="Znf_CCHC"/>
</dbReference>
<name>A0A9W8DSI0_9FUNG</name>
<sequence>MSHNAGSIQEPSKLLQILVKSLSQNQTKGAQWLPGTQLMPFAGTRRENIEYWLLSVDLYCEAQSIRNDHRKVMLAASALQDKALGKCYNCGLDGHMTRQCTKPRKQVNAIEEGKEEGRDNNQDSTCPNEASATYLEL</sequence>
<evidence type="ECO:0000256" key="2">
    <source>
        <dbReference type="SAM" id="MobiDB-lite"/>
    </source>
</evidence>
<evidence type="ECO:0000313" key="4">
    <source>
        <dbReference type="EMBL" id="KAJ1923131.1"/>
    </source>
</evidence>
<gene>
    <name evidence="4" type="ORF">IWQ60_006076</name>
</gene>
<dbReference type="OrthoDB" id="3863715at2759"/>
<keyword evidence="5" id="KW-1185">Reference proteome</keyword>
<dbReference type="AlphaFoldDB" id="A0A9W8DSI0"/>
<evidence type="ECO:0000259" key="3">
    <source>
        <dbReference type="PROSITE" id="PS50158"/>
    </source>
</evidence>
<dbReference type="PROSITE" id="PS50158">
    <property type="entry name" value="ZF_CCHC"/>
    <property type="match status" value="1"/>
</dbReference>
<proteinExistence type="predicted"/>
<evidence type="ECO:0000313" key="5">
    <source>
        <dbReference type="Proteomes" id="UP001150569"/>
    </source>
</evidence>
<dbReference type="SUPFAM" id="SSF57756">
    <property type="entry name" value="Retrovirus zinc finger-like domains"/>
    <property type="match status" value="1"/>
</dbReference>
<dbReference type="SMART" id="SM00343">
    <property type="entry name" value="ZnF_C2HC"/>
    <property type="match status" value="1"/>
</dbReference>
<keyword evidence="1" id="KW-0479">Metal-binding</keyword>
<dbReference type="Pfam" id="PF00098">
    <property type="entry name" value="zf-CCHC"/>
    <property type="match status" value="1"/>
</dbReference>
<keyword evidence="1" id="KW-0863">Zinc-finger</keyword>
<evidence type="ECO:0000256" key="1">
    <source>
        <dbReference type="PROSITE-ProRule" id="PRU00047"/>
    </source>
</evidence>
<dbReference type="GO" id="GO:0003676">
    <property type="term" value="F:nucleic acid binding"/>
    <property type="evidence" value="ECO:0007669"/>
    <property type="project" value="InterPro"/>
</dbReference>
<dbReference type="InterPro" id="IPR036875">
    <property type="entry name" value="Znf_CCHC_sf"/>
</dbReference>
<feature type="compositionally biased region" description="Polar residues" evidence="2">
    <location>
        <begin position="122"/>
        <end position="131"/>
    </location>
</feature>
<dbReference type="Gene3D" id="4.10.60.10">
    <property type="entry name" value="Zinc finger, CCHC-type"/>
    <property type="match status" value="1"/>
</dbReference>
<dbReference type="EMBL" id="JANBPT010000353">
    <property type="protein sequence ID" value="KAJ1923131.1"/>
    <property type="molecule type" value="Genomic_DNA"/>
</dbReference>
<feature type="compositionally biased region" description="Basic and acidic residues" evidence="2">
    <location>
        <begin position="111"/>
        <end position="121"/>
    </location>
</feature>
<accession>A0A9W8DSI0</accession>
<organism evidence="4 5">
    <name type="scientific">Tieghemiomyces parasiticus</name>
    <dbReference type="NCBI Taxonomy" id="78921"/>
    <lineage>
        <taxon>Eukaryota</taxon>
        <taxon>Fungi</taxon>
        <taxon>Fungi incertae sedis</taxon>
        <taxon>Zoopagomycota</taxon>
        <taxon>Kickxellomycotina</taxon>
        <taxon>Dimargaritomycetes</taxon>
        <taxon>Dimargaritales</taxon>
        <taxon>Dimargaritaceae</taxon>
        <taxon>Tieghemiomyces</taxon>
    </lineage>
</organism>
<feature type="region of interest" description="Disordered" evidence="2">
    <location>
        <begin position="111"/>
        <end position="137"/>
    </location>
</feature>
<reference evidence="4" key="1">
    <citation type="submission" date="2022-07" db="EMBL/GenBank/DDBJ databases">
        <title>Phylogenomic reconstructions and comparative analyses of Kickxellomycotina fungi.</title>
        <authorList>
            <person name="Reynolds N.K."/>
            <person name="Stajich J.E."/>
            <person name="Barry K."/>
            <person name="Grigoriev I.V."/>
            <person name="Crous P."/>
            <person name="Smith M.E."/>
        </authorList>
    </citation>
    <scope>NUCLEOTIDE SEQUENCE</scope>
    <source>
        <strain evidence="4">RSA 861</strain>
    </source>
</reference>
<protein>
    <recommendedName>
        <fullName evidence="3">CCHC-type domain-containing protein</fullName>
    </recommendedName>
</protein>